<feature type="compositionally biased region" description="Basic and acidic residues" evidence="1">
    <location>
        <begin position="1"/>
        <end position="10"/>
    </location>
</feature>
<evidence type="ECO:0000313" key="2">
    <source>
        <dbReference type="EMBL" id="ESN93171.1"/>
    </source>
</evidence>
<dbReference type="RefSeq" id="XP_009028768.1">
    <property type="nucleotide sequence ID" value="XM_009030520.1"/>
</dbReference>
<evidence type="ECO:0000313" key="4">
    <source>
        <dbReference type="Proteomes" id="UP000015101"/>
    </source>
</evidence>
<dbReference type="EMBL" id="AMQM01007528">
    <property type="status" value="NOT_ANNOTATED_CDS"/>
    <property type="molecule type" value="Genomic_DNA"/>
</dbReference>
<reference evidence="4" key="1">
    <citation type="submission" date="2012-12" db="EMBL/GenBank/DDBJ databases">
        <authorList>
            <person name="Hellsten U."/>
            <person name="Grimwood J."/>
            <person name="Chapman J.A."/>
            <person name="Shapiro H."/>
            <person name="Aerts A."/>
            <person name="Otillar R.P."/>
            <person name="Terry A.Y."/>
            <person name="Boore J.L."/>
            <person name="Simakov O."/>
            <person name="Marletaz F."/>
            <person name="Cho S.-J."/>
            <person name="Edsinger-Gonzales E."/>
            <person name="Havlak P."/>
            <person name="Kuo D.-H."/>
            <person name="Larsson T."/>
            <person name="Lv J."/>
            <person name="Arendt D."/>
            <person name="Savage R."/>
            <person name="Osoegawa K."/>
            <person name="de Jong P."/>
            <person name="Lindberg D.R."/>
            <person name="Seaver E.C."/>
            <person name="Weisblat D.A."/>
            <person name="Putnam N.H."/>
            <person name="Grigoriev I.V."/>
            <person name="Rokhsar D.S."/>
        </authorList>
    </citation>
    <scope>NUCLEOTIDE SEQUENCE</scope>
</reference>
<dbReference type="HOGENOM" id="CLU_2099514_0_0_1"/>
<gene>
    <name evidence="3" type="primary">20208043</name>
    <name evidence="2" type="ORF">HELRODRAFT_181284</name>
</gene>
<dbReference type="EnsemblMetazoa" id="HelroT181284">
    <property type="protein sequence ID" value="HelroP181284"/>
    <property type="gene ID" value="HelroG181284"/>
</dbReference>
<accession>T1FGU4</accession>
<feature type="region of interest" description="Disordered" evidence="1">
    <location>
        <begin position="1"/>
        <end position="34"/>
    </location>
</feature>
<dbReference type="AlphaFoldDB" id="T1FGU4"/>
<organism evidence="3 4">
    <name type="scientific">Helobdella robusta</name>
    <name type="common">Californian leech</name>
    <dbReference type="NCBI Taxonomy" id="6412"/>
    <lineage>
        <taxon>Eukaryota</taxon>
        <taxon>Metazoa</taxon>
        <taxon>Spiralia</taxon>
        <taxon>Lophotrochozoa</taxon>
        <taxon>Annelida</taxon>
        <taxon>Clitellata</taxon>
        <taxon>Hirudinea</taxon>
        <taxon>Rhynchobdellida</taxon>
        <taxon>Glossiphoniidae</taxon>
        <taxon>Helobdella</taxon>
    </lineage>
</organism>
<dbReference type="InParanoid" id="T1FGU4"/>
<sequence>MAESCKNMDIRKKKKRKMEVTKNEENEMSLDSDSKKIKLEDNEVNGEKNKEIDKAKFFLCSNINNCRRQHRQSRFWPGLASSQLFISGSENTGRAEELSRPACCPSPTFGVLFHPT</sequence>
<protein>
    <submittedName>
        <fullName evidence="2 3">Uncharacterized protein</fullName>
    </submittedName>
</protein>
<dbReference type="EMBL" id="KB097635">
    <property type="protein sequence ID" value="ESN93171.1"/>
    <property type="molecule type" value="Genomic_DNA"/>
</dbReference>
<dbReference type="KEGG" id="hro:HELRODRAFT_181284"/>
<evidence type="ECO:0000313" key="3">
    <source>
        <dbReference type="EnsemblMetazoa" id="HelroP181284"/>
    </source>
</evidence>
<dbReference type="Proteomes" id="UP000015101">
    <property type="component" value="Unassembled WGS sequence"/>
</dbReference>
<proteinExistence type="predicted"/>
<name>T1FGU4_HELRO</name>
<dbReference type="GeneID" id="20208043"/>
<dbReference type="CTD" id="20208043"/>
<keyword evidence="4" id="KW-1185">Reference proteome</keyword>
<evidence type="ECO:0000256" key="1">
    <source>
        <dbReference type="SAM" id="MobiDB-lite"/>
    </source>
</evidence>
<reference evidence="2 4" key="2">
    <citation type="journal article" date="2013" name="Nature">
        <title>Insights into bilaterian evolution from three spiralian genomes.</title>
        <authorList>
            <person name="Simakov O."/>
            <person name="Marletaz F."/>
            <person name="Cho S.J."/>
            <person name="Edsinger-Gonzales E."/>
            <person name="Havlak P."/>
            <person name="Hellsten U."/>
            <person name="Kuo D.H."/>
            <person name="Larsson T."/>
            <person name="Lv J."/>
            <person name="Arendt D."/>
            <person name="Savage R."/>
            <person name="Osoegawa K."/>
            <person name="de Jong P."/>
            <person name="Grimwood J."/>
            <person name="Chapman J.A."/>
            <person name="Shapiro H."/>
            <person name="Aerts A."/>
            <person name="Otillar R.P."/>
            <person name="Terry A.Y."/>
            <person name="Boore J.L."/>
            <person name="Grigoriev I.V."/>
            <person name="Lindberg D.R."/>
            <person name="Seaver E.C."/>
            <person name="Weisblat D.A."/>
            <person name="Putnam N.H."/>
            <person name="Rokhsar D.S."/>
        </authorList>
    </citation>
    <scope>NUCLEOTIDE SEQUENCE</scope>
</reference>
<reference evidence="3" key="3">
    <citation type="submission" date="2015-06" db="UniProtKB">
        <authorList>
            <consortium name="EnsemblMetazoa"/>
        </authorList>
    </citation>
    <scope>IDENTIFICATION</scope>
</reference>